<dbReference type="PROSITE" id="PS50931">
    <property type="entry name" value="HTH_LYSR"/>
    <property type="match status" value="1"/>
</dbReference>
<comment type="similarity">
    <text evidence="1">Belongs to the LysR transcriptional regulatory family.</text>
</comment>
<dbReference type="Gene3D" id="1.10.10.10">
    <property type="entry name" value="Winged helix-like DNA-binding domain superfamily/Winged helix DNA-binding domain"/>
    <property type="match status" value="1"/>
</dbReference>
<evidence type="ECO:0000259" key="5">
    <source>
        <dbReference type="PROSITE" id="PS50931"/>
    </source>
</evidence>
<dbReference type="SUPFAM" id="SSF46785">
    <property type="entry name" value="Winged helix' DNA-binding domain"/>
    <property type="match status" value="1"/>
</dbReference>
<dbReference type="HOGENOM" id="CLU_039613_6_2_9"/>
<evidence type="ECO:0000313" key="7">
    <source>
        <dbReference type="Proteomes" id="UP000003157"/>
    </source>
</evidence>
<gene>
    <name evidence="6" type="ORF">HMPREF9488_01274</name>
</gene>
<comment type="caution">
    <text evidence="6">The sequence shown here is derived from an EMBL/GenBank/DDBJ whole genome shotgun (WGS) entry which is preliminary data.</text>
</comment>
<dbReference type="eggNOG" id="COG0583">
    <property type="taxonomic scope" value="Bacteria"/>
</dbReference>
<dbReference type="InterPro" id="IPR036390">
    <property type="entry name" value="WH_DNA-bd_sf"/>
</dbReference>
<dbReference type="GO" id="GO:0000976">
    <property type="term" value="F:transcription cis-regulatory region binding"/>
    <property type="evidence" value="ECO:0007669"/>
    <property type="project" value="TreeGrafter"/>
</dbReference>
<feature type="domain" description="HTH lysR-type" evidence="5">
    <location>
        <begin position="1"/>
        <end position="58"/>
    </location>
</feature>
<keyword evidence="3" id="KW-0238">DNA-binding</keyword>
<accession>E7G936</accession>
<evidence type="ECO:0000256" key="3">
    <source>
        <dbReference type="ARBA" id="ARBA00023125"/>
    </source>
</evidence>
<evidence type="ECO:0000313" key="6">
    <source>
        <dbReference type="EMBL" id="EFW05477.1"/>
    </source>
</evidence>
<dbReference type="EMBL" id="ADKX01000023">
    <property type="protein sequence ID" value="EFW05477.1"/>
    <property type="molecule type" value="Genomic_DNA"/>
</dbReference>
<dbReference type="AlphaFoldDB" id="E7G936"/>
<evidence type="ECO:0000256" key="4">
    <source>
        <dbReference type="ARBA" id="ARBA00023163"/>
    </source>
</evidence>
<protein>
    <recommendedName>
        <fullName evidence="5">HTH lysR-type domain-containing protein</fullName>
    </recommendedName>
</protein>
<name>E7G936_9FIRM</name>
<dbReference type="RefSeq" id="WP_008788390.1">
    <property type="nucleotide sequence ID" value="NZ_AKCB01000002.1"/>
</dbReference>
<dbReference type="Pfam" id="PF00126">
    <property type="entry name" value="HTH_1"/>
    <property type="match status" value="1"/>
</dbReference>
<keyword evidence="2" id="KW-0805">Transcription regulation</keyword>
<dbReference type="InterPro" id="IPR000847">
    <property type="entry name" value="LysR_HTH_N"/>
</dbReference>
<keyword evidence="4" id="KW-0804">Transcription</keyword>
<dbReference type="InterPro" id="IPR005119">
    <property type="entry name" value="LysR_subst-bd"/>
</dbReference>
<dbReference type="PRINTS" id="PR00039">
    <property type="entry name" value="HTHLYSR"/>
</dbReference>
<dbReference type="SUPFAM" id="SSF53850">
    <property type="entry name" value="Periplasmic binding protein-like II"/>
    <property type="match status" value="1"/>
</dbReference>
<evidence type="ECO:0000256" key="1">
    <source>
        <dbReference type="ARBA" id="ARBA00009437"/>
    </source>
</evidence>
<dbReference type="GeneID" id="78230909"/>
<dbReference type="STRING" id="100884.GCA_000269565_03115"/>
<keyword evidence="7" id="KW-1185">Reference proteome</keyword>
<dbReference type="Pfam" id="PF03466">
    <property type="entry name" value="LysR_substrate"/>
    <property type="match status" value="1"/>
</dbReference>
<dbReference type="Gene3D" id="3.40.190.290">
    <property type="match status" value="1"/>
</dbReference>
<dbReference type="PANTHER" id="PTHR30126">
    <property type="entry name" value="HTH-TYPE TRANSCRIPTIONAL REGULATOR"/>
    <property type="match status" value="1"/>
</dbReference>
<dbReference type="OrthoDB" id="9785745at2"/>
<reference evidence="6 7" key="1">
    <citation type="submission" date="2010-12" db="EMBL/GenBank/DDBJ databases">
        <title>The Genome Sequence of Coprobacillus sp. strain 29_1.</title>
        <authorList>
            <consortium name="The Broad Institute Genome Sequencing Platform"/>
            <person name="Earl A."/>
            <person name="Ward D."/>
            <person name="Feldgarden M."/>
            <person name="Gevers D."/>
            <person name="Daigneault M."/>
            <person name="Sibley C.D."/>
            <person name="White A."/>
            <person name="Strauss J."/>
            <person name="Allen-Vercoe E."/>
            <person name="Young S.K."/>
            <person name="Zeng Q."/>
            <person name="Gargeya S."/>
            <person name="Fitzgerald M."/>
            <person name="Haas B."/>
            <person name="Abouelleil A."/>
            <person name="Alvarado L."/>
            <person name="Arachchi H.M."/>
            <person name="Berlin A."/>
            <person name="Brown A."/>
            <person name="Chapman S.B."/>
            <person name="Chen Z."/>
            <person name="Dunbar C."/>
            <person name="Freedman E."/>
            <person name="Gearin G."/>
            <person name="Gellesch M."/>
            <person name="Goldberg J."/>
            <person name="Griggs A."/>
            <person name="Gujja S."/>
            <person name="Heilman E."/>
            <person name="Heiman D."/>
            <person name="Howarth C."/>
            <person name="Larson L."/>
            <person name="Lui A."/>
            <person name="MacDonald P.J.P."/>
            <person name="Mehta T."/>
            <person name="Montmayeur A."/>
            <person name="Murphy C."/>
            <person name="Neiman D."/>
            <person name="Pearson M."/>
            <person name="Priest M."/>
            <person name="Roberts A."/>
            <person name="Saif S."/>
            <person name="Shea T."/>
            <person name="Shenoy N."/>
            <person name="Sisk P."/>
            <person name="Stolte C."/>
            <person name="Sykes S."/>
            <person name="White J."/>
            <person name="Yandava C."/>
            <person name="Nusbaum C."/>
            <person name="Birren B."/>
        </authorList>
    </citation>
    <scope>NUCLEOTIDE SEQUENCE [LARGE SCALE GENOMIC DNA]</scope>
    <source>
        <strain evidence="6 7">29_1</strain>
    </source>
</reference>
<organism evidence="6 7">
    <name type="scientific">Coprobacillus cateniformis</name>
    <dbReference type="NCBI Taxonomy" id="100884"/>
    <lineage>
        <taxon>Bacteria</taxon>
        <taxon>Bacillati</taxon>
        <taxon>Bacillota</taxon>
        <taxon>Erysipelotrichia</taxon>
        <taxon>Erysipelotrichales</taxon>
        <taxon>Coprobacillaceae</taxon>
        <taxon>Coprobacillus</taxon>
    </lineage>
</organism>
<dbReference type="PANTHER" id="PTHR30126:SF40">
    <property type="entry name" value="HTH-TYPE TRANSCRIPTIONAL REGULATOR GLTR"/>
    <property type="match status" value="1"/>
</dbReference>
<sequence length="297" mass="34736">MTLRHLLIFIQVYENQSITKAAQKMHIAQPSISLAIKEMENYYSVQFFDRMNRKIFPTIAAKQFYEYAVHIISLFSEMEKGIKNWEEEGMIRIGSSMTIGHYVLPHVVQLLKKKYPNLKIKMFVYNSETLEKLIIENKIDFALVETHLQNENIIQIPFMSDYLSTIVCLNHPLLFKNDLQLADLLDYPFLMREQGSSVYNLVNSIFVSHQYSIEFAMESSSTQAIVRSVEAGLGISTLPFMLVKDAIEEKRVKEIFVSELNIKRSYHIIYHKNKYLSSLSKDFFEICLDYGKQHEFL</sequence>
<proteinExistence type="inferred from homology"/>
<evidence type="ECO:0000256" key="2">
    <source>
        <dbReference type="ARBA" id="ARBA00023015"/>
    </source>
</evidence>
<dbReference type="GO" id="GO:0003700">
    <property type="term" value="F:DNA-binding transcription factor activity"/>
    <property type="evidence" value="ECO:0007669"/>
    <property type="project" value="InterPro"/>
</dbReference>
<dbReference type="Proteomes" id="UP000003157">
    <property type="component" value="Unassembled WGS sequence"/>
</dbReference>
<dbReference type="InterPro" id="IPR036388">
    <property type="entry name" value="WH-like_DNA-bd_sf"/>
</dbReference>